<keyword evidence="1" id="KW-0489">Methyltransferase</keyword>
<accession>A0ABS9D274</accession>
<reference evidence="1 2" key="1">
    <citation type="submission" date="2022-01" db="EMBL/GenBank/DDBJ databases">
        <title>Octadecabacter sp. nov., isolated from a marine alga.</title>
        <authorList>
            <person name="Jin M.S."/>
            <person name="Kim H.M."/>
            <person name="Han D.M."/>
            <person name="Jung J.J."/>
            <person name="Jeon C.O."/>
        </authorList>
    </citation>
    <scope>NUCLEOTIDE SEQUENCE [LARGE SCALE GENOMIC DNA]</scope>
    <source>
        <strain evidence="1 2">G9-8</strain>
    </source>
</reference>
<dbReference type="SUPFAM" id="SSF53335">
    <property type="entry name" value="S-adenosyl-L-methionine-dependent methyltransferases"/>
    <property type="match status" value="1"/>
</dbReference>
<comment type="caution">
    <text evidence="1">The sequence shown here is derived from an EMBL/GenBank/DDBJ whole genome shotgun (WGS) entry which is preliminary data.</text>
</comment>
<keyword evidence="2" id="KW-1185">Reference proteome</keyword>
<name>A0ABS9D274_9RHOB</name>
<dbReference type="GO" id="GO:0032259">
    <property type="term" value="P:methylation"/>
    <property type="evidence" value="ECO:0007669"/>
    <property type="project" value="UniProtKB-KW"/>
</dbReference>
<dbReference type="GO" id="GO:0008168">
    <property type="term" value="F:methyltransferase activity"/>
    <property type="evidence" value="ECO:0007669"/>
    <property type="project" value="UniProtKB-KW"/>
</dbReference>
<organism evidence="1 2">
    <name type="scientific">Octadecabacter dasysiphoniae</name>
    <dbReference type="NCBI Taxonomy" id="2909341"/>
    <lineage>
        <taxon>Bacteria</taxon>
        <taxon>Pseudomonadati</taxon>
        <taxon>Pseudomonadota</taxon>
        <taxon>Alphaproteobacteria</taxon>
        <taxon>Rhodobacterales</taxon>
        <taxon>Roseobacteraceae</taxon>
        <taxon>Octadecabacter</taxon>
    </lineage>
</organism>
<dbReference type="Gene3D" id="3.40.50.150">
    <property type="entry name" value="Vaccinia Virus protein VP39"/>
    <property type="match status" value="1"/>
</dbReference>
<dbReference type="InterPro" id="IPR029063">
    <property type="entry name" value="SAM-dependent_MTases_sf"/>
</dbReference>
<protein>
    <submittedName>
        <fullName evidence="1">Class I SAM-dependent methyltransferase</fullName>
    </submittedName>
</protein>
<sequence length="99" mass="10859">MTALSTPADILPTYDREARDFQAKRNRSLFEKPCLDRMIGMTPRNVPTRRLLDLGCGPGAPIATYLSERGMAVTGIDGAATWLICLHKPCPTPAPFTQI</sequence>
<dbReference type="EMBL" id="JAKGAQ010000005">
    <property type="protein sequence ID" value="MCF2872745.1"/>
    <property type="molecule type" value="Genomic_DNA"/>
</dbReference>
<dbReference type="RefSeq" id="WP_235227072.1">
    <property type="nucleotide sequence ID" value="NZ_JAKGAQ010000005.1"/>
</dbReference>
<proteinExistence type="predicted"/>
<gene>
    <name evidence="1" type="ORF">L0664_16885</name>
</gene>
<evidence type="ECO:0000313" key="2">
    <source>
        <dbReference type="Proteomes" id="UP001200557"/>
    </source>
</evidence>
<keyword evidence="1" id="KW-0808">Transferase</keyword>
<evidence type="ECO:0000313" key="1">
    <source>
        <dbReference type="EMBL" id="MCF2872745.1"/>
    </source>
</evidence>
<dbReference type="Proteomes" id="UP001200557">
    <property type="component" value="Unassembled WGS sequence"/>
</dbReference>